<evidence type="ECO:0000256" key="3">
    <source>
        <dbReference type="SAM" id="Phobius"/>
    </source>
</evidence>
<keyword evidence="3" id="KW-1133">Transmembrane helix</keyword>
<evidence type="ECO:0000259" key="4">
    <source>
        <dbReference type="PROSITE" id="PS50887"/>
    </source>
</evidence>
<dbReference type="GO" id="GO:1902201">
    <property type="term" value="P:negative regulation of bacterial-type flagellum-dependent cell motility"/>
    <property type="evidence" value="ECO:0007669"/>
    <property type="project" value="TreeGrafter"/>
</dbReference>
<dbReference type="KEGG" id="err:DVR09_11635"/>
<keyword evidence="6" id="KW-1185">Reference proteome</keyword>
<comment type="catalytic activity">
    <reaction evidence="2">
        <text>2 GTP = 3',3'-c-di-GMP + 2 diphosphate</text>
        <dbReference type="Rhea" id="RHEA:24898"/>
        <dbReference type="ChEBI" id="CHEBI:33019"/>
        <dbReference type="ChEBI" id="CHEBI:37565"/>
        <dbReference type="ChEBI" id="CHEBI:58805"/>
        <dbReference type="EC" id="2.7.7.65"/>
    </reaction>
</comment>
<dbReference type="SMART" id="SM00267">
    <property type="entry name" value="GGDEF"/>
    <property type="match status" value="1"/>
</dbReference>
<dbReference type="Gene3D" id="3.30.70.270">
    <property type="match status" value="1"/>
</dbReference>
<evidence type="ECO:0000256" key="2">
    <source>
        <dbReference type="ARBA" id="ARBA00034247"/>
    </source>
</evidence>
<dbReference type="PANTHER" id="PTHR45138">
    <property type="entry name" value="REGULATORY COMPONENTS OF SENSORY TRANSDUCTION SYSTEM"/>
    <property type="match status" value="1"/>
</dbReference>
<dbReference type="AlphaFoldDB" id="A0A345YG40"/>
<dbReference type="SUPFAM" id="SSF55073">
    <property type="entry name" value="Nucleotide cyclase"/>
    <property type="match status" value="1"/>
</dbReference>
<dbReference type="GO" id="GO:0052621">
    <property type="term" value="F:diguanylate cyclase activity"/>
    <property type="evidence" value="ECO:0007669"/>
    <property type="project" value="UniProtKB-EC"/>
</dbReference>
<dbReference type="PANTHER" id="PTHR45138:SF9">
    <property type="entry name" value="DIGUANYLATE CYCLASE DGCM-RELATED"/>
    <property type="match status" value="1"/>
</dbReference>
<evidence type="ECO:0000313" key="5">
    <source>
        <dbReference type="EMBL" id="AXK42892.1"/>
    </source>
</evidence>
<protein>
    <recommendedName>
        <fullName evidence="1">diguanylate cyclase</fullName>
        <ecNumber evidence="1">2.7.7.65</ecNumber>
    </recommendedName>
</protein>
<organism evidence="5 6">
    <name type="scientific">Erythrobacter aureus</name>
    <dbReference type="NCBI Taxonomy" id="2182384"/>
    <lineage>
        <taxon>Bacteria</taxon>
        <taxon>Pseudomonadati</taxon>
        <taxon>Pseudomonadota</taxon>
        <taxon>Alphaproteobacteria</taxon>
        <taxon>Sphingomonadales</taxon>
        <taxon>Erythrobacteraceae</taxon>
        <taxon>Erythrobacter/Porphyrobacter group</taxon>
        <taxon>Erythrobacter</taxon>
    </lineage>
</organism>
<keyword evidence="3" id="KW-0812">Transmembrane</keyword>
<dbReference type="CDD" id="cd01949">
    <property type="entry name" value="GGDEF"/>
    <property type="match status" value="1"/>
</dbReference>
<dbReference type="Proteomes" id="UP000254508">
    <property type="component" value="Chromosome"/>
</dbReference>
<feature type="transmembrane region" description="Helical" evidence="3">
    <location>
        <begin position="171"/>
        <end position="190"/>
    </location>
</feature>
<dbReference type="NCBIfam" id="TIGR00254">
    <property type="entry name" value="GGDEF"/>
    <property type="match status" value="1"/>
</dbReference>
<keyword evidence="3" id="KW-0472">Membrane</keyword>
<feature type="transmembrane region" description="Helical" evidence="3">
    <location>
        <begin position="56"/>
        <end position="74"/>
    </location>
</feature>
<evidence type="ECO:0000313" key="6">
    <source>
        <dbReference type="Proteomes" id="UP000254508"/>
    </source>
</evidence>
<dbReference type="InterPro" id="IPR000160">
    <property type="entry name" value="GGDEF_dom"/>
</dbReference>
<dbReference type="OrthoDB" id="9812260at2"/>
<dbReference type="FunFam" id="3.30.70.270:FF:000001">
    <property type="entry name" value="Diguanylate cyclase domain protein"/>
    <property type="match status" value="1"/>
</dbReference>
<dbReference type="EC" id="2.7.7.65" evidence="1"/>
<feature type="domain" description="GGDEF" evidence="4">
    <location>
        <begin position="249"/>
        <end position="385"/>
    </location>
</feature>
<dbReference type="PROSITE" id="PS50887">
    <property type="entry name" value="GGDEF"/>
    <property type="match status" value="1"/>
</dbReference>
<dbReference type="GO" id="GO:0043709">
    <property type="term" value="P:cell adhesion involved in single-species biofilm formation"/>
    <property type="evidence" value="ECO:0007669"/>
    <property type="project" value="TreeGrafter"/>
</dbReference>
<gene>
    <name evidence="5" type="ORF">DVR09_11635</name>
</gene>
<reference evidence="6" key="1">
    <citation type="submission" date="2018-07" db="EMBL/GenBank/DDBJ databases">
        <title>Genome sequence of Erythrobacter strain YH-07, an antagonistic bacterium isolated from Yellow Sea.</title>
        <authorList>
            <person name="Tang T."/>
            <person name="Liu Q."/>
            <person name="Sun X."/>
        </authorList>
    </citation>
    <scope>NUCLEOTIDE SEQUENCE [LARGE SCALE GENOMIC DNA]</scope>
    <source>
        <strain evidence="6">YH-07</strain>
    </source>
</reference>
<accession>A0A345YG40</accession>
<dbReference type="GO" id="GO:0005886">
    <property type="term" value="C:plasma membrane"/>
    <property type="evidence" value="ECO:0007669"/>
    <property type="project" value="TreeGrafter"/>
</dbReference>
<dbReference type="RefSeq" id="WP_115417070.1">
    <property type="nucleotide sequence ID" value="NZ_CP031357.1"/>
</dbReference>
<dbReference type="InterPro" id="IPR043128">
    <property type="entry name" value="Rev_trsase/Diguanyl_cyclase"/>
</dbReference>
<proteinExistence type="predicted"/>
<dbReference type="InterPro" id="IPR050469">
    <property type="entry name" value="Diguanylate_Cyclase"/>
</dbReference>
<feature type="transmembrane region" description="Helical" evidence="3">
    <location>
        <begin position="94"/>
        <end position="114"/>
    </location>
</feature>
<dbReference type="Pfam" id="PF00990">
    <property type="entry name" value="GGDEF"/>
    <property type="match status" value="1"/>
</dbReference>
<dbReference type="EMBL" id="CP031357">
    <property type="protein sequence ID" value="AXK42892.1"/>
    <property type="molecule type" value="Genomic_DNA"/>
</dbReference>
<dbReference type="InterPro" id="IPR029787">
    <property type="entry name" value="Nucleotide_cyclase"/>
</dbReference>
<sequence>MAAAENDEYDEDWRTERLHLLVHSTAETERRTLPANIAGTLLVIGAAQSLPNATDFHIPMLLRFVALFATALLYRTIRQRLDAKASTLVPMRMASGVAAFGGASWASIVLPIFLDPYLHPASYIVTAGVFISVALVITSTSAIKHIAIPYTIGFVATFLGALVFIPLNTAIWLAGGLAFIMSGIVIFSVGSGRQRLETANTWVHNRRLTEDLEEALARAEFLAIRDPLTGLYNRRALFEDRIYENAPGDRYHVLIVDLDHFKQVNDRFGHDTGDRVLIGVATAIRDVLRSLPGEGHLAARLGGEEFAVFLAIADDTKAENAAERLRAVCHRVAVRFGLPPGVGTASIGISSMPRGEHVSEALQRADNALYEAKESGRNRVKRQVA</sequence>
<name>A0A345YG40_9SPHN</name>
<feature type="transmembrane region" description="Helical" evidence="3">
    <location>
        <begin position="146"/>
        <end position="165"/>
    </location>
</feature>
<evidence type="ECO:0000256" key="1">
    <source>
        <dbReference type="ARBA" id="ARBA00012528"/>
    </source>
</evidence>
<feature type="transmembrane region" description="Helical" evidence="3">
    <location>
        <begin position="120"/>
        <end position="139"/>
    </location>
</feature>